<organism evidence="1 2">
    <name type="scientific">Vibrio alginolyticus</name>
    <dbReference type="NCBI Taxonomy" id="663"/>
    <lineage>
        <taxon>Bacteria</taxon>
        <taxon>Pseudomonadati</taxon>
        <taxon>Pseudomonadota</taxon>
        <taxon>Gammaproteobacteria</taxon>
        <taxon>Vibrionales</taxon>
        <taxon>Vibrionaceae</taxon>
        <taxon>Vibrio</taxon>
    </lineage>
</organism>
<accession>A0A7Y0MV87</accession>
<sequence>MTSEDILHMIQDEMGEKVIASIILSDAGNLIVKYGDKVVVYKTAISARPASELLKIVADCINEPSI</sequence>
<evidence type="ECO:0000313" key="2">
    <source>
        <dbReference type="Proteomes" id="UP000565155"/>
    </source>
</evidence>
<proteinExistence type="predicted"/>
<evidence type="ECO:0000313" key="1">
    <source>
        <dbReference type="EMBL" id="NMR73978.1"/>
    </source>
</evidence>
<protein>
    <submittedName>
        <fullName evidence="1">Uncharacterized protein</fullName>
    </submittedName>
</protein>
<comment type="caution">
    <text evidence="1">The sequence shown here is derived from an EMBL/GenBank/DDBJ whole genome shotgun (WGS) entry which is preliminary data.</text>
</comment>
<reference evidence="1 2" key="1">
    <citation type="submission" date="2020-04" db="EMBL/GenBank/DDBJ databases">
        <title>Whole-genome sequencing of Vibrio spp. from China reveals different genetic environments of blaCTX-M-14 among diverse lineages.</title>
        <authorList>
            <person name="Zheng Z."/>
            <person name="Ye L."/>
            <person name="Chen S."/>
        </authorList>
    </citation>
    <scope>NUCLEOTIDE SEQUENCE [LARGE SCALE GENOMIC DNA]</scope>
    <source>
        <strain evidence="1 2">Vb1636</strain>
    </source>
</reference>
<dbReference type="Proteomes" id="UP000565155">
    <property type="component" value="Unassembled WGS sequence"/>
</dbReference>
<dbReference type="EMBL" id="JABCMA010000008">
    <property type="protein sequence ID" value="NMR73978.1"/>
    <property type="molecule type" value="Genomic_DNA"/>
</dbReference>
<dbReference type="AlphaFoldDB" id="A0A7Y0MV87"/>
<gene>
    <name evidence="1" type="ORF">HKB35_10140</name>
</gene>
<name>A0A7Y0MV87_VIBAL</name>